<proteinExistence type="predicted"/>
<dbReference type="EMBL" id="LAZR01000784">
    <property type="protein sequence ID" value="KKN57886.1"/>
    <property type="molecule type" value="Genomic_DNA"/>
</dbReference>
<reference evidence="1" key="1">
    <citation type="journal article" date="2015" name="Nature">
        <title>Complex archaea that bridge the gap between prokaryotes and eukaryotes.</title>
        <authorList>
            <person name="Spang A."/>
            <person name="Saw J.H."/>
            <person name="Jorgensen S.L."/>
            <person name="Zaremba-Niedzwiedzka K."/>
            <person name="Martijn J."/>
            <person name="Lind A.E."/>
            <person name="van Eijk R."/>
            <person name="Schleper C."/>
            <person name="Guy L."/>
            <person name="Ettema T.J."/>
        </authorList>
    </citation>
    <scope>NUCLEOTIDE SEQUENCE</scope>
</reference>
<sequence>MGWIDRVTIFSNFKMQHGALRAAAAELCNHLPGFYSLPFANQNLPVVRVRAQVMLVMIYNNQVAITQ</sequence>
<organism evidence="1">
    <name type="scientific">marine sediment metagenome</name>
    <dbReference type="NCBI Taxonomy" id="412755"/>
    <lineage>
        <taxon>unclassified sequences</taxon>
        <taxon>metagenomes</taxon>
        <taxon>ecological metagenomes</taxon>
    </lineage>
</organism>
<dbReference type="AlphaFoldDB" id="A0A0F9U9F5"/>
<name>A0A0F9U9F5_9ZZZZ</name>
<evidence type="ECO:0000313" key="1">
    <source>
        <dbReference type="EMBL" id="KKN57886.1"/>
    </source>
</evidence>
<protein>
    <submittedName>
        <fullName evidence="1">Uncharacterized protein</fullName>
    </submittedName>
</protein>
<comment type="caution">
    <text evidence="1">The sequence shown here is derived from an EMBL/GenBank/DDBJ whole genome shotgun (WGS) entry which is preliminary data.</text>
</comment>
<accession>A0A0F9U9F5</accession>
<gene>
    <name evidence="1" type="ORF">LCGC14_0557640</name>
</gene>